<dbReference type="EMBL" id="MJMN01000016">
    <property type="protein sequence ID" value="OMG85401.1"/>
    <property type="molecule type" value="Genomic_DNA"/>
</dbReference>
<dbReference type="InterPro" id="IPR056909">
    <property type="entry name" value="SU10_portal"/>
</dbReference>
<comment type="caution">
    <text evidence="3">The sequence shown here is derived from an EMBL/GenBank/DDBJ whole genome shotgun (WGS) entry which is preliminary data.</text>
</comment>
<gene>
    <name evidence="3" type="ORF">BIZ92_27020</name>
</gene>
<dbReference type="Proteomes" id="UP000187251">
    <property type="component" value="Unassembled WGS sequence"/>
</dbReference>
<accession>A0A1R1JSD1</accession>
<feature type="coiled-coil region" evidence="1">
    <location>
        <begin position="635"/>
        <end position="669"/>
    </location>
</feature>
<evidence type="ECO:0000256" key="2">
    <source>
        <dbReference type="SAM" id="MobiDB-lite"/>
    </source>
</evidence>
<feature type="region of interest" description="Disordered" evidence="2">
    <location>
        <begin position="678"/>
        <end position="712"/>
    </location>
</feature>
<dbReference type="RefSeq" id="WP_076412538.1">
    <property type="nucleotide sequence ID" value="NZ_MJMN01000016.1"/>
</dbReference>
<name>A0A1R1JSD1_ALCXX</name>
<reference evidence="3 4" key="1">
    <citation type="submission" date="2016-09" db="EMBL/GenBank/DDBJ databases">
        <title>Phylogenomics of Achromobacter.</title>
        <authorList>
            <person name="Jeukens J."/>
            <person name="Freschi L."/>
            <person name="Vincent A.T."/>
            <person name="Emond-Rheault J.-G."/>
            <person name="Kukavica-Ibrulj I."/>
            <person name="Charette S.J."/>
            <person name="Levesque R.C."/>
        </authorList>
    </citation>
    <scope>NUCLEOTIDE SEQUENCE [LARGE SCALE GENOMIC DNA]</scope>
    <source>
        <strain evidence="3 4">AUS488</strain>
    </source>
</reference>
<organism evidence="3 4">
    <name type="scientific">Alcaligenes xylosoxydans xylosoxydans</name>
    <name type="common">Achromobacter xylosoxidans</name>
    <dbReference type="NCBI Taxonomy" id="85698"/>
    <lineage>
        <taxon>Bacteria</taxon>
        <taxon>Pseudomonadati</taxon>
        <taxon>Pseudomonadota</taxon>
        <taxon>Betaproteobacteria</taxon>
        <taxon>Burkholderiales</taxon>
        <taxon>Alcaligenaceae</taxon>
        <taxon>Achromobacter</taxon>
    </lineage>
</organism>
<evidence type="ECO:0000256" key="1">
    <source>
        <dbReference type="SAM" id="Coils"/>
    </source>
</evidence>
<evidence type="ECO:0000313" key="3">
    <source>
        <dbReference type="EMBL" id="OMG85401.1"/>
    </source>
</evidence>
<evidence type="ECO:0008006" key="5">
    <source>
        <dbReference type="Google" id="ProtNLM"/>
    </source>
</evidence>
<dbReference type="AlphaFoldDB" id="A0A1R1JSD1"/>
<sequence length="712" mass="79870">MDKIDKMDDETFDGLVDDEVSQSVAWLDSAIKDERERNYQFYLGLPQGNEVEGRSQVVSWDVFETVESVLPDLLDIFLAGDNIGEFEPTGPEDESGAAQATDYINHLVRKQNPGFLVFNTWFKDAMLAKLGIVRAYWNAAKSVKKEQYRGQTEEQLTMMLDAEGVEIISQDGYPDPADEAMRQEAQQQLQTMSPEQAQQVQQMLQQPVKMLYDVEIRVTRPAGKVCIEGVRPETFIISKRATKQADAILQGEIRPFTRSDLVEMGIDKEDAYTVQDYEYRILETGDSLKERAEHESSTWRLGEPESTDKATEEVVLFCGYIKADFNGDGIAEWRYVLRGGNKTLKNVEADDGPDYCLLTPIPIPHAVYGMALADPVAPIQITNTALQRQYLDSLYLANNPRTYAIENQVNLDDLLSNRIGGLVRMKSANAAGPLQTTNVSGEALQGIEFMDSRREARTGVTRYNQGLDADSLNKTATGVTKIMGKGDKRMLMIARIFAETGVKDLYRLVLRLVCQYQDKAAVVRLRNQFVAFDPREWSHEMDVTINVGLGTGDKSEQVAMWQQVIAMQQQAIEAGSSLADESNVYNALQQVMKAMGIKGAELYFTDPANAKPKDPPPPSPEEILAKAQVEAERVKAEAMLEGKRLDLEAKKLELQMKQIELQQKQEELGIKNRDSLVKAATAADEQERADRQERRDTLQTLMSPGYGHQGQY</sequence>
<dbReference type="Pfam" id="PF23899">
    <property type="entry name" value="SU10_portal"/>
    <property type="match status" value="1"/>
</dbReference>
<proteinExistence type="predicted"/>
<dbReference type="OrthoDB" id="5464900at2"/>
<evidence type="ECO:0000313" key="4">
    <source>
        <dbReference type="Proteomes" id="UP000187251"/>
    </source>
</evidence>
<keyword evidence="1" id="KW-0175">Coiled coil</keyword>
<protein>
    <recommendedName>
        <fullName evidence="5">Portal protein</fullName>
    </recommendedName>
</protein>
<feature type="compositionally biased region" description="Basic and acidic residues" evidence="2">
    <location>
        <begin position="685"/>
        <end position="697"/>
    </location>
</feature>